<feature type="chain" id="PRO_5046112817" evidence="1">
    <location>
        <begin position="28"/>
        <end position="374"/>
    </location>
</feature>
<dbReference type="SUPFAM" id="SSF53649">
    <property type="entry name" value="Alkaline phosphatase-like"/>
    <property type="match status" value="1"/>
</dbReference>
<dbReference type="InterPro" id="IPR017850">
    <property type="entry name" value="Alkaline_phosphatase_core_sf"/>
</dbReference>
<sequence>MKIKLVYSLLTVFIIAAVASTSCKKYADPPPYFEDDLDTTSGTTSRRVLLIGIDGAVSSEIKAIAPPTITAMLSHSKYQWDAVTDEVSTDAASWKTLVSGVSYSRHKILDSTFIYSPPAGDDTHGGAPAFFPSMFSYILSSASKNNMRTSFISSWPTLVERVVPEVLDPVITTGDQGVKDSAITRIKNNNPEFMVLHFNSPSIAGKAGGFTQANTGYKDAITKIDGYIGEIMTALKARPEYNKNEEWLVIVTNTHGGIDESYGGTTPDETTGFMLHFNERFGSVEFTKEGSFISPLLTGNQGSAIKAILSDPNAYNPGSAPTTIELKVRGSKAAGSYPPFFTKSRNNLVVEVYLLVHLVLDSYAGQITAAGIWK</sequence>
<dbReference type="Proteomes" id="UP001202248">
    <property type="component" value="Unassembled WGS sequence"/>
</dbReference>
<dbReference type="EMBL" id="JAKWBL010000001">
    <property type="protein sequence ID" value="MCH5597299.1"/>
    <property type="molecule type" value="Genomic_DNA"/>
</dbReference>
<comment type="caution">
    <text evidence="2">The sequence shown here is derived from an EMBL/GenBank/DDBJ whole genome shotgun (WGS) entry which is preliminary data.</text>
</comment>
<reference evidence="2 3" key="1">
    <citation type="submission" date="2022-02" db="EMBL/GenBank/DDBJ databases">
        <authorList>
            <person name="Min J."/>
        </authorList>
    </citation>
    <scope>NUCLEOTIDE SEQUENCE [LARGE SCALE GENOMIC DNA]</scope>
    <source>
        <strain evidence="2 3">GR10-1</strain>
    </source>
</reference>
<keyword evidence="3" id="KW-1185">Reference proteome</keyword>
<dbReference type="Pfam" id="PF01663">
    <property type="entry name" value="Phosphodiest"/>
    <property type="match status" value="1"/>
</dbReference>
<accession>A0ABS9SG24</accession>
<protein>
    <submittedName>
        <fullName evidence="2">Alkaline phosphatase family protein</fullName>
    </submittedName>
</protein>
<dbReference type="Gene3D" id="3.40.720.10">
    <property type="entry name" value="Alkaline Phosphatase, subunit A"/>
    <property type="match status" value="1"/>
</dbReference>
<dbReference type="InterPro" id="IPR002591">
    <property type="entry name" value="Phosphodiest/P_Trfase"/>
</dbReference>
<proteinExistence type="predicted"/>
<evidence type="ECO:0000313" key="3">
    <source>
        <dbReference type="Proteomes" id="UP001202248"/>
    </source>
</evidence>
<keyword evidence="1" id="KW-0732">Signal</keyword>
<evidence type="ECO:0000256" key="1">
    <source>
        <dbReference type="SAM" id="SignalP"/>
    </source>
</evidence>
<name>A0ABS9SG24_9BACT</name>
<organism evidence="2 3">
    <name type="scientific">Niabella ginsengisoli</name>
    <dbReference type="NCBI Taxonomy" id="522298"/>
    <lineage>
        <taxon>Bacteria</taxon>
        <taxon>Pseudomonadati</taxon>
        <taxon>Bacteroidota</taxon>
        <taxon>Chitinophagia</taxon>
        <taxon>Chitinophagales</taxon>
        <taxon>Chitinophagaceae</taxon>
        <taxon>Niabella</taxon>
    </lineage>
</organism>
<gene>
    <name evidence="2" type="ORF">MKP09_04965</name>
</gene>
<dbReference type="PROSITE" id="PS51257">
    <property type="entry name" value="PROKAR_LIPOPROTEIN"/>
    <property type="match status" value="1"/>
</dbReference>
<evidence type="ECO:0000313" key="2">
    <source>
        <dbReference type="EMBL" id="MCH5597299.1"/>
    </source>
</evidence>
<feature type="signal peptide" evidence="1">
    <location>
        <begin position="1"/>
        <end position="27"/>
    </location>
</feature>
<dbReference type="RefSeq" id="WP_240826694.1">
    <property type="nucleotide sequence ID" value="NZ_JAKWBL010000001.1"/>
</dbReference>